<keyword evidence="13" id="KW-1185">Reference proteome</keyword>
<dbReference type="PRINTS" id="PR00133">
    <property type="entry name" value="GLHYDRLASE3"/>
</dbReference>
<comment type="caution">
    <text evidence="12">The sequence shown here is derived from an EMBL/GenBank/DDBJ whole genome shotgun (WGS) entry which is preliminary data.</text>
</comment>
<dbReference type="SUPFAM" id="SSF52279">
    <property type="entry name" value="Beta-D-glucan exohydrolase, C-terminal domain"/>
    <property type="match status" value="1"/>
</dbReference>
<dbReference type="InterPro" id="IPR036962">
    <property type="entry name" value="Glyco_hydro_3_N_sf"/>
</dbReference>
<dbReference type="InterPro" id="IPR050288">
    <property type="entry name" value="Cellulose_deg_GH3"/>
</dbReference>
<dbReference type="InterPro" id="IPR026891">
    <property type="entry name" value="Fn3-like"/>
</dbReference>
<dbReference type="AlphaFoldDB" id="A0A9W4I774"/>
<dbReference type="PROSITE" id="PS51820">
    <property type="entry name" value="PA14"/>
    <property type="match status" value="1"/>
</dbReference>
<evidence type="ECO:0000256" key="6">
    <source>
        <dbReference type="ARBA" id="ARBA00023180"/>
    </source>
</evidence>
<dbReference type="Pfam" id="PF07691">
    <property type="entry name" value="PA14"/>
    <property type="match status" value="1"/>
</dbReference>
<evidence type="ECO:0000256" key="7">
    <source>
        <dbReference type="ARBA" id="ARBA00023277"/>
    </source>
</evidence>
<gene>
    <name evidence="12" type="ORF">POLS_LOCUS8763</name>
</gene>
<organism evidence="12 13">
    <name type="scientific">Penicillium olsonii</name>
    <dbReference type="NCBI Taxonomy" id="99116"/>
    <lineage>
        <taxon>Eukaryota</taxon>
        <taxon>Fungi</taxon>
        <taxon>Dikarya</taxon>
        <taxon>Ascomycota</taxon>
        <taxon>Pezizomycotina</taxon>
        <taxon>Eurotiomycetes</taxon>
        <taxon>Eurotiomycetidae</taxon>
        <taxon>Eurotiales</taxon>
        <taxon>Aspergillaceae</taxon>
        <taxon>Penicillium</taxon>
    </lineage>
</organism>
<keyword evidence="6" id="KW-0325">Glycoprotein</keyword>
<comment type="similarity">
    <text evidence="3 10">Belongs to the glycosyl hydrolase 3 family.</text>
</comment>
<reference evidence="12" key="1">
    <citation type="submission" date="2021-07" db="EMBL/GenBank/DDBJ databases">
        <authorList>
            <person name="Branca A.L. A."/>
        </authorList>
    </citation>
    <scope>NUCLEOTIDE SEQUENCE</scope>
</reference>
<accession>A0A9W4I774</accession>
<evidence type="ECO:0000256" key="10">
    <source>
        <dbReference type="RuleBase" id="RU361161"/>
    </source>
</evidence>
<dbReference type="Gene3D" id="2.60.40.10">
    <property type="entry name" value="Immunoglobulins"/>
    <property type="match status" value="1"/>
</dbReference>
<dbReference type="Gene3D" id="3.20.20.300">
    <property type="entry name" value="Glycoside hydrolase, family 3, N-terminal domain"/>
    <property type="match status" value="1"/>
</dbReference>
<feature type="domain" description="PA14" evidence="11">
    <location>
        <begin position="411"/>
        <end position="570"/>
    </location>
</feature>
<dbReference type="PANTHER" id="PTHR42715">
    <property type="entry name" value="BETA-GLUCOSIDASE"/>
    <property type="match status" value="1"/>
</dbReference>
<dbReference type="InterPro" id="IPR001764">
    <property type="entry name" value="Glyco_hydro_3_N"/>
</dbReference>
<dbReference type="EMBL" id="CAJVOS010000071">
    <property type="protein sequence ID" value="CAG8250509.1"/>
    <property type="molecule type" value="Genomic_DNA"/>
</dbReference>
<keyword evidence="4 10" id="KW-0378">Hydrolase</keyword>
<evidence type="ECO:0000313" key="13">
    <source>
        <dbReference type="Proteomes" id="UP001153618"/>
    </source>
</evidence>
<evidence type="ECO:0000313" key="12">
    <source>
        <dbReference type="EMBL" id="CAG8250509.1"/>
    </source>
</evidence>
<keyword evidence="8 10" id="KW-0326">Glycosidase</keyword>
<evidence type="ECO:0000256" key="4">
    <source>
        <dbReference type="ARBA" id="ARBA00022801"/>
    </source>
</evidence>
<dbReference type="SMART" id="SM00758">
    <property type="entry name" value="PA14"/>
    <property type="match status" value="1"/>
</dbReference>
<evidence type="ECO:0000256" key="9">
    <source>
        <dbReference type="ARBA" id="ARBA00023326"/>
    </source>
</evidence>
<dbReference type="InterPro" id="IPR017853">
    <property type="entry name" value="GH"/>
</dbReference>
<dbReference type="InterPro" id="IPR002772">
    <property type="entry name" value="Glyco_hydro_3_C"/>
</dbReference>
<evidence type="ECO:0000256" key="8">
    <source>
        <dbReference type="ARBA" id="ARBA00023295"/>
    </source>
</evidence>
<dbReference type="SUPFAM" id="SSF51445">
    <property type="entry name" value="(Trans)glycosidases"/>
    <property type="match status" value="1"/>
</dbReference>
<evidence type="ECO:0000256" key="2">
    <source>
        <dbReference type="ARBA" id="ARBA00004987"/>
    </source>
</evidence>
<dbReference type="Pfam" id="PF01915">
    <property type="entry name" value="Glyco_hydro_3_C"/>
    <property type="match status" value="1"/>
</dbReference>
<dbReference type="Gene3D" id="2.60.120.260">
    <property type="entry name" value="Galactose-binding domain-like"/>
    <property type="match status" value="1"/>
</dbReference>
<dbReference type="PROSITE" id="PS00775">
    <property type="entry name" value="GLYCOSYL_HYDROL_F3"/>
    <property type="match status" value="1"/>
</dbReference>
<dbReference type="EC" id="3.2.1.21" evidence="10"/>
<dbReference type="SMART" id="SM01217">
    <property type="entry name" value="Fn3_like"/>
    <property type="match status" value="1"/>
</dbReference>
<dbReference type="InterPro" id="IPR013783">
    <property type="entry name" value="Ig-like_fold"/>
</dbReference>
<dbReference type="InterPro" id="IPR011658">
    <property type="entry name" value="PA14_dom"/>
</dbReference>
<dbReference type="Gene3D" id="3.40.50.1700">
    <property type="entry name" value="Glycoside hydrolase family 3 C-terminal domain"/>
    <property type="match status" value="1"/>
</dbReference>
<dbReference type="Pfam" id="PF14310">
    <property type="entry name" value="Fn3-like"/>
    <property type="match status" value="1"/>
</dbReference>
<comment type="pathway">
    <text evidence="2 10">Glycan metabolism; cellulose degradation.</text>
</comment>
<keyword evidence="7 10" id="KW-0119">Carbohydrate metabolism</keyword>
<dbReference type="InterPro" id="IPR036881">
    <property type="entry name" value="Glyco_hydro_3_C_sf"/>
</dbReference>
<dbReference type="PANTHER" id="PTHR42715:SF27">
    <property type="entry name" value="BETA-GLUCOSIDASE-RELATED"/>
    <property type="match status" value="1"/>
</dbReference>
<dbReference type="Pfam" id="PF00933">
    <property type="entry name" value="Glyco_hydro_3"/>
    <property type="match status" value="1"/>
</dbReference>
<evidence type="ECO:0000256" key="3">
    <source>
        <dbReference type="ARBA" id="ARBA00005336"/>
    </source>
</evidence>
<sequence length="847" mass="92115">MPAVNVAPSVDSSFAQIANADINTLLKQLTQEEKVSLLTGEDFWHTVPIPRLGIPSIRVSDGPNGVRGTQFFSSVPAACLPCGTAIGATFDRDLAVEVGHILAAEAKAKGAHVILGPTINIARGPLGGRGFESYSEDPVLSGILAGHYCKGLKERNISATLKHFVCNDQEHERMAVNSIVTDRAMREIYLLPFQIAIALGSPDAIMTAYNKVNGVHAPENKTLLQDILRGEWGWDGLVMSDWFGTYSTSEAVLAGLDLEMPGPPRWRGAALTHALAANKVPLAAFNDRVRAVLELVKKASNSGVPERALETQLNRPEDQSLLRKIASEAIVLLKNDENILPLDKTKKIAIIGPNAKIATYCGGGSAALNPYYTVTPFDGISASAQGEVKFAQGVYGHQMLPLLGKELCTHDGLAGFALDIYNDSPNVADRKPIEQRHETDSMIIFIDYKHPDLEPVWYADAEGYFTPEESGMYDFGLTVQGTAKMYVDGNLLINNADVQTPGTSFFGSGTVEETASLELQAGKKYKILVQWGCGKTATFKVPGVVDFGHGGFRFGACKRLSPQDGIAEAVRVASEVDQVVLIAGLSAEWESEGEDRSHMDLPPHSNELISKVLDANPNTAIVVQSGTPVEMPWVSKAKAILHAWYEGNETGNAIADVVFGDVNPSGKLPLTFPRRLKDNPTFFNYRSEGGRVLYGEDVYVGYRYYDGLDMETLFPFGHGLSYTTFEVSDLEVAMKGEGQSQIKCQVRNTGSKAGAEVLQVYVAPISPPIKRPVKELKEFHKCFIEATSEKTVTIPLDLIRATSYWDEKSGSWCSHSGVYKIMVGTSSRGDFLEHSFDLPETVFWSGV</sequence>
<evidence type="ECO:0000256" key="1">
    <source>
        <dbReference type="ARBA" id="ARBA00000448"/>
    </source>
</evidence>
<dbReference type="GO" id="GO:0008422">
    <property type="term" value="F:beta-glucosidase activity"/>
    <property type="evidence" value="ECO:0007669"/>
    <property type="project" value="UniProtKB-EC"/>
</dbReference>
<dbReference type="GO" id="GO:0030245">
    <property type="term" value="P:cellulose catabolic process"/>
    <property type="evidence" value="ECO:0007669"/>
    <property type="project" value="UniProtKB-KW"/>
</dbReference>
<protein>
    <recommendedName>
        <fullName evidence="10">beta-glucosidase</fullName>
        <ecNumber evidence="10">3.2.1.21</ecNumber>
    </recommendedName>
</protein>
<dbReference type="FunFam" id="2.60.40.10:FF:000495">
    <property type="entry name" value="Periplasmic beta-glucosidase"/>
    <property type="match status" value="1"/>
</dbReference>
<keyword evidence="5" id="KW-0136">Cellulose degradation</keyword>
<keyword evidence="9 10" id="KW-0624">Polysaccharide degradation</keyword>
<dbReference type="OrthoDB" id="47059at2759"/>
<evidence type="ECO:0000256" key="5">
    <source>
        <dbReference type="ARBA" id="ARBA00023001"/>
    </source>
</evidence>
<comment type="catalytic activity">
    <reaction evidence="1 10">
        <text>Hydrolysis of terminal, non-reducing beta-D-glucosyl residues with release of beta-D-glucose.</text>
        <dbReference type="EC" id="3.2.1.21"/>
    </reaction>
</comment>
<dbReference type="Proteomes" id="UP001153618">
    <property type="component" value="Unassembled WGS sequence"/>
</dbReference>
<evidence type="ECO:0000259" key="11">
    <source>
        <dbReference type="PROSITE" id="PS51820"/>
    </source>
</evidence>
<proteinExistence type="inferred from homology"/>
<name>A0A9W4I774_PENOL</name>
<dbReference type="InterPro" id="IPR037524">
    <property type="entry name" value="PA14/GLEYA"/>
</dbReference>
<dbReference type="FunFam" id="3.20.20.300:FF:000006">
    <property type="entry name" value="Beta-glucosidase H"/>
    <property type="match status" value="1"/>
</dbReference>
<dbReference type="InterPro" id="IPR019800">
    <property type="entry name" value="Glyco_hydro_3_AS"/>
</dbReference>